<protein>
    <submittedName>
        <fullName evidence="2">Uncharacterized protein</fullName>
    </submittedName>
</protein>
<evidence type="ECO:0000313" key="2">
    <source>
        <dbReference type="EMBL" id="SDT79745.1"/>
    </source>
</evidence>
<reference evidence="2 3" key="1">
    <citation type="submission" date="2016-10" db="EMBL/GenBank/DDBJ databases">
        <authorList>
            <person name="de Groot N.N."/>
        </authorList>
    </citation>
    <scope>NUCLEOTIDE SEQUENCE [LARGE SCALE GENOMIC DNA]</scope>
    <source>
        <strain evidence="2 3">DSM 43941</strain>
    </source>
</reference>
<accession>A0A1H2DAF4</accession>
<name>A0A1H2DAF4_9ACTN</name>
<dbReference type="STRING" id="113562.SAMN04489716_8914"/>
<feature type="compositionally biased region" description="Basic and acidic residues" evidence="1">
    <location>
        <begin position="78"/>
        <end position="87"/>
    </location>
</feature>
<dbReference type="Proteomes" id="UP000198688">
    <property type="component" value="Chromosome I"/>
</dbReference>
<feature type="compositionally biased region" description="Basic residues" evidence="1">
    <location>
        <begin position="88"/>
        <end position="98"/>
    </location>
</feature>
<evidence type="ECO:0000256" key="1">
    <source>
        <dbReference type="SAM" id="MobiDB-lite"/>
    </source>
</evidence>
<evidence type="ECO:0000313" key="3">
    <source>
        <dbReference type="Proteomes" id="UP000198688"/>
    </source>
</evidence>
<dbReference type="RefSeq" id="WP_092555226.1">
    <property type="nucleotide sequence ID" value="NZ_BOMJ01000002.1"/>
</dbReference>
<dbReference type="AlphaFoldDB" id="A0A1H2DAF4"/>
<dbReference type="EMBL" id="LT629758">
    <property type="protein sequence ID" value="SDT79745.1"/>
    <property type="molecule type" value="Genomic_DNA"/>
</dbReference>
<gene>
    <name evidence="2" type="ORF">SAMN04489716_8914</name>
</gene>
<sequence>MRQVYAHQATLVPEPGTDPGATLADALPQHHVAVVAAGDEIRLRVLFAAEPDRVGEARSGIDAALAAGGWRVRDSGCTRLDPSERPHARGLLRRSVAR</sequence>
<dbReference type="OrthoDB" id="3785690at2"/>
<organism evidence="2 3">
    <name type="scientific">Actinoplanes derwentensis</name>
    <dbReference type="NCBI Taxonomy" id="113562"/>
    <lineage>
        <taxon>Bacteria</taxon>
        <taxon>Bacillati</taxon>
        <taxon>Actinomycetota</taxon>
        <taxon>Actinomycetes</taxon>
        <taxon>Micromonosporales</taxon>
        <taxon>Micromonosporaceae</taxon>
        <taxon>Actinoplanes</taxon>
    </lineage>
</organism>
<keyword evidence="3" id="KW-1185">Reference proteome</keyword>
<proteinExistence type="predicted"/>
<feature type="region of interest" description="Disordered" evidence="1">
    <location>
        <begin position="78"/>
        <end position="98"/>
    </location>
</feature>